<gene>
    <name evidence="2" type="ORF">BDV24DRAFT_137488</name>
</gene>
<protein>
    <submittedName>
        <fullName evidence="2">Uncharacterized protein</fullName>
    </submittedName>
</protein>
<name>A0A5N6XZS3_9EURO</name>
<dbReference type="EMBL" id="ML737164">
    <property type="protein sequence ID" value="KAE8338681.1"/>
    <property type="molecule type" value="Genomic_DNA"/>
</dbReference>
<dbReference type="AlphaFoldDB" id="A0A5N6XZS3"/>
<keyword evidence="1" id="KW-1133">Transmembrane helix</keyword>
<keyword evidence="1" id="KW-0812">Transmembrane</keyword>
<organism evidence="2">
    <name type="scientific">Aspergillus arachidicola</name>
    <dbReference type="NCBI Taxonomy" id="656916"/>
    <lineage>
        <taxon>Eukaryota</taxon>
        <taxon>Fungi</taxon>
        <taxon>Dikarya</taxon>
        <taxon>Ascomycota</taxon>
        <taxon>Pezizomycotina</taxon>
        <taxon>Eurotiomycetes</taxon>
        <taxon>Eurotiomycetidae</taxon>
        <taxon>Eurotiales</taxon>
        <taxon>Aspergillaceae</taxon>
        <taxon>Aspergillus</taxon>
        <taxon>Aspergillus subgen. Circumdati</taxon>
    </lineage>
</organism>
<accession>A0A5N6XZS3</accession>
<evidence type="ECO:0000256" key="1">
    <source>
        <dbReference type="SAM" id="Phobius"/>
    </source>
</evidence>
<sequence>MYLTSPKKATQQLTVLTRASIVGDLFYSVLINDVPSNTYRTGMLYVTVLITKVLLFTVNQSIRRRAT</sequence>
<proteinExistence type="predicted"/>
<evidence type="ECO:0000313" key="2">
    <source>
        <dbReference type="EMBL" id="KAE8338681.1"/>
    </source>
</evidence>
<feature type="transmembrane region" description="Helical" evidence="1">
    <location>
        <begin position="12"/>
        <end position="31"/>
    </location>
</feature>
<keyword evidence="1" id="KW-0472">Membrane</keyword>
<dbReference type="Proteomes" id="UP000325558">
    <property type="component" value="Unassembled WGS sequence"/>
</dbReference>
<feature type="transmembrane region" description="Helical" evidence="1">
    <location>
        <begin position="43"/>
        <end position="62"/>
    </location>
</feature>
<reference evidence="2" key="1">
    <citation type="submission" date="2019-04" db="EMBL/GenBank/DDBJ databases">
        <title>Friends and foes A comparative genomics study of 23 Aspergillus species from section Flavi.</title>
        <authorList>
            <consortium name="DOE Joint Genome Institute"/>
            <person name="Kjaerbolling I."/>
            <person name="Vesth T."/>
            <person name="Frisvad J.C."/>
            <person name="Nybo J.L."/>
            <person name="Theobald S."/>
            <person name="Kildgaard S."/>
            <person name="Isbrandt T."/>
            <person name="Kuo A."/>
            <person name="Sato A."/>
            <person name="Lyhne E.K."/>
            <person name="Kogle M.E."/>
            <person name="Wiebenga A."/>
            <person name="Kun R.S."/>
            <person name="Lubbers R.J."/>
            <person name="Makela M.R."/>
            <person name="Barry K."/>
            <person name="Chovatia M."/>
            <person name="Clum A."/>
            <person name="Daum C."/>
            <person name="Haridas S."/>
            <person name="He G."/>
            <person name="LaButti K."/>
            <person name="Lipzen A."/>
            <person name="Mondo S."/>
            <person name="Riley R."/>
            <person name="Salamov A."/>
            <person name="Simmons B.A."/>
            <person name="Magnuson J.K."/>
            <person name="Henrissat B."/>
            <person name="Mortensen U.H."/>
            <person name="Larsen T.O."/>
            <person name="Devries R.P."/>
            <person name="Grigoriev I.V."/>
            <person name="Machida M."/>
            <person name="Baker S.E."/>
            <person name="Andersen M.R."/>
        </authorList>
    </citation>
    <scope>NUCLEOTIDE SEQUENCE</scope>
    <source>
        <strain evidence="2">CBS 117612</strain>
    </source>
</reference>